<dbReference type="Pfam" id="PF13519">
    <property type="entry name" value="VWA_2"/>
    <property type="match status" value="1"/>
</dbReference>
<dbReference type="Gene3D" id="3.40.50.410">
    <property type="entry name" value="von Willebrand factor, type A domain"/>
    <property type="match status" value="1"/>
</dbReference>
<evidence type="ECO:0000313" key="3">
    <source>
        <dbReference type="EMBL" id="CAL5134318.1"/>
    </source>
</evidence>
<organism evidence="3 4">
    <name type="scientific">Calicophoron daubneyi</name>
    <name type="common">Rumen fluke</name>
    <name type="synonym">Paramphistomum daubneyi</name>
    <dbReference type="NCBI Taxonomy" id="300641"/>
    <lineage>
        <taxon>Eukaryota</taxon>
        <taxon>Metazoa</taxon>
        <taxon>Spiralia</taxon>
        <taxon>Lophotrochozoa</taxon>
        <taxon>Platyhelminthes</taxon>
        <taxon>Trematoda</taxon>
        <taxon>Digenea</taxon>
        <taxon>Plagiorchiida</taxon>
        <taxon>Pronocephalata</taxon>
        <taxon>Paramphistomoidea</taxon>
        <taxon>Paramphistomidae</taxon>
        <taxon>Calicophoron</taxon>
    </lineage>
</organism>
<dbReference type="InterPro" id="IPR002035">
    <property type="entry name" value="VWF_A"/>
</dbReference>
<feature type="domain" description="VWFA" evidence="2">
    <location>
        <begin position="3"/>
        <end position="157"/>
    </location>
</feature>
<proteinExistence type="predicted"/>
<reference evidence="3" key="1">
    <citation type="submission" date="2024-06" db="EMBL/GenBank/DDBJ databases">
        <authorList>
            <person name="Liu X."/>
            <person name="Lenzi L."/>
            <person name="Haldenby T S."/>
            <person name="Uol C."/>
        </authorList>
    </citation>
    <scope>NUCLEOTIDE SEQUENCE</scope>
</reference>
<dbReference type="SUPFAM" id="SSF53300">
    <property type="entry name" value="vWA-like"/>
    <property type="match status" value="1"/>
</dbReference>
<dbReference type="InterPro" id="IPR057413">
    <property type="entry name" value="Beta-barrel_INTS6"/>
</dbReference>
<dbReference type="PANTHER" id="PTHR12957">
    <property type="entry name" value="DEAD/H BOX POLYPEPTIDE 26/DICE1-RELATED"/>
    <property type="match status" value="1"/>
</dbReference>
<dbReference type="GO" id="GO:0034472">
    <property type="term" value="P:snRNA 3'-end processing"/>
    <property type="evidence" value="ECO:0007669"/>
    <property type="project" value="TreeGrafter"/>
</dbReference>
<dbReference type="EMBL" id="CAXLJL010000190">
    <property type="protein sequence ID" value="CAL5134318.1"/>
    <property type="molecule type" value="Genomic_DNA"/>
</dbReference>
<dbReference type="AlphaFoldDB" id="A0AAV2TAG1"/>
<protein>
    <recommendedName>
        <fullName evidence="2">VWFA domain-containing protein</fullName>
    </recommendedName>
</protein>
<comment type="caution">
    <text evidence="3">The sequence shown here is derived from an EMBL/GenBank/DDBJ whole genome shotgun (WGS) entry which is preliminary data.</text>
</comment>
<evidence type="ECO:0000259" key="2">
    <source>
        <dbReference type="PROSITE" id="PS50234"/>
    </source>
</evidence>
<gene>
    <name evidence="3" type="ORF">CDAUBV1_LOCUS7524</name>
</gene>
<dbReference type="Pfam" id="PF25462">
    <property type="entry name" value="Beta-barrel_INTS6"/>
    <property type="match status" value="1"/>
</dbReference>
<dbReference type="InterPro" id="IPR051113">
    <property type="entry name" value="Integrator_subunit6"/>
</dbReference>
<feature type="region of interest" description="Disordered" evidence="1">
    <location>
        <begin position="614"/>
        <end position="638"/>
    </location>
</feature>
<dbReference type="PANTHER" id="PTHR12957:SF2">
    <property type="entry name" value="INTEGRATOR COMPLEX SUBUNIT 6"/>
    <property type="match status" value="1"/>
</dbReference>
<dbReference type="CDD" id="cd00198">
    <property type="entry name" value="vWFA"/>
    <property type="match status" value="1"/>
</dbReference>
<accession>A0AAV2TAG1</accession>
<dbReference type="GO" id="GO:0032039">
    <property type="term" value="C:integrator complex"/>
    <property type="evidence" value="ECO:0007669"/>
    <property type="project" value="TreeGrafter"/>
</dbReference>
<name>A0AAV2TAG1_CALDB</name>
<evidence type="ECO:0000256" key="1">
    <source>
        <dbReference type="SAM" id="MobiDB-lite"/>
    </source>
</evidence>
<evidence type="ECO:0000313" key="4">
    <source>
        <dbReference type="Proteomes" id="UP001497525"/>
    </source>
</evidence>
<dbReference type="Proteomes" id="UP001497525">
    <property type="component" value="Unassembled WGS sequence"/>
</dbReference>
<sequence length="808" mass="91952">MTIIVFLIDNSASMNQRTIQGTTLLDVAKTATELFFKVRMSKSRVDRYFVLTLDSETNYVKLAGWKQNVDLQCLHIALNNIKADGCTTLSEGLQRTFRMLNLNRLQLGLENYGMGLFPSLIEPAVIVCITDGCNNSKLEESILQDTSLSSIETSVFGQCLTNQPFRWDYRLYSLVLRYPAFVQNTSINPNSMLTSNLTPPILKTAELTGGKGFCISDHRELQQCLESLTSKCQPAVVMEFEELNAIEINKLSTEKVTPVSHKQLVYVKLMGRVCSSWPIPEQFWPDEELLSTQLPSRPAHPKLYISPMQVLPPVMPEYFPVDRYELEPSALTQRLCSQDSQMVWQCFSIDDKRGHSAPFGYLKSSSDQTVHLHVLPYNYPVFAQLLNELYEVHHMRMSESWGHQFVNYLSNIPRYYFLPLTKAFEKFGFQGVIKPEAIDRVLPYQMKHSLQKLRHAAKIEYDNFVRISQNEEVPVLLRLPSSLLPGPLWSLREFRPKAEKPLLRAFQPYIRTSEVNRRNLRRVLRRMRQNLDDVLNGKNGIRMDLFIHQQPVAQMGDYINYRAFHITDTPLREVNPAPERLDTFGNPFRKKAPSSFVADEVFVDEMTLPNGLPGGANATMVNPNKKKQHASGSGSVIRTKGPLPAYINHLNWRQSSPKHSPPCSPNSSCGNQDDMYSPMLLNSAESFRGLNNIPSIDPKPVAKNLSAKDAFDMNSEVVRDLTNLIRQSCADGQHIFHRLNALSGSPGQRCAAISIIMSEALRFKRSRLYFLLKDWRTWISHSSSLGISECRQQPPVSKVVELQVNGWC</sequence>
<dbReference type="PROSITE" id="PS50234">
    <property type="entry name" value="VWFA"/>
    <property type="match status" value="1"/>
</dbReference>
<dbReference type="InterPro" id="IPR036465">
    <property type="entry name" value="vWFA_dom_sf"/>
</dbReference>